<dbReference type="Gene3D" id="3.40.960.10">
    <property type="entry name" value="VSR Endonuclease"/>
    <property type="match status" value="1"/>
</dbReference>
<evidence type="ECO:0000313" key="4">
    <source>
        <dbReference type="EMBL" id="SCM15723.1"/>
    </source>
</evidence>
<evidence type="ECO:0000313" key="3">
    <source>
        <dbReference type="EMBL" id="SCL92808.1"/>
    </source>
</evidence>
<dbReference type="Proteomes" id="UP000219860">
    <property type="component" value="Chromosome 5"/>
</dbReference>
<dbReference type="EMBL" id="LT608141">
    <property type="protein sequence ID" value="SCL92808.1"/>
    <property type="molecule type" value="Genomic_DNA"/>
</dbReference>
<dbReference type="Proteomes" id="UP000219974">
    <property type="component" value="Chromosome 5"/>
</dbReference>
<evidence type="ECO:0000313" key="11">
    <source>
        <dbReference type="Proteomes" id="UP000516480"/>
    </source>
</evidence>
<dbReference type="Pfam" id="PF08373">
    <property type="entry name" value="RAP"/>
    <property type="match status" value="1"/>
</dbReference>
<evidence type="ECO:0000259" key="1">
    <source>
        <dbReference type="PROSITE" id="PS51286"/>
    </source>
</evidence>
<evidence type="ECO:0000313" key="9">
    <source>
        <dbReference type="Proteomes" id="UP000219974"/>
    </source>
</evidence>
<dbReference type="EMBL" id="LT614631">
    <property type="protein sequence ID" value="SCN22922.1"/>
    <property type="molecule type" value="Genomic_DNA"/>
</dbReference>
<dbReference type="Proteomes" id="UP000069549">
    <property type="component" value="Chromosome 5"/>
</dbReference>
<dbReference type="SUPFAM" id="SSF52980">
    <property type="entry name" value="Restriction endonuclease-like"/>
    <property type="match status" value="1"/>
</dbReference>
<dbReference type="PROSITE" id="PS51286">
    <property type="entry name" value="RAP"/>
    <property type="match status" value="1"/>
</dbReference>
<evidence type="ECO:0000313" key="6">
    <source>
        <dbReference type="EMBL" id="SCN22922.1"/>
    </source>
</evidence>
<dbReference type="OMA" id="HYYTFGG"/>
<organism evidence="2 7">
    <name type="scientific">Plasmodium berghei</name>
    <dbReference type="NCBI Taxonomy" id="5821"/>
    <lineage>
        <taxon>Eukaryota</taxon>
        <taxon>Sar</taxon>
        <taxon>Alveolata</taxon>
        <taxon>Apicomplexa</taxon>
        <taxon>Aconoidasida</taxon>
        <taxon>Haemosporida</taxon>
        <taxon>Plasmodiidae</taxon>
        <taxon>Plasmodium</taxon>
        <taxon>Plasmodium (Vinckeia)</taxon>
    </lineage>
</organism>
<feature type="domain" description="RAP" evidence="1">
    <location>
        <begin position="365"/>
        <end position="422"/>
    </location>
</feature>
<dbReference type="EMBL" id="LT160025">
    <property type="protein sequence ID" value="CXI09027.1"/>
    <property type="molecule type" value="Genomic_DNA"/>
</dbReference>
<accession>A0A113R1Q5</accession>
<dbReference type="InterPro" id="IPR011335">
    <property type="entry name" value="Restrct_endonuc-II-like"/>
</dbReference>
<evidence type="ECO:0000313" key="8">
    <source>
        <dbReference type="Proteomes" id="UP000219860"/>
    </source>
</evidence>
<reference evidence="2 7" key="1">
    <citation type="submission" date="2016-02" db="EMBL/GenBank/DDBJ databases">
        <authorList>
            <consortium name="Pathogen Informatics"/>
        </authorList>
    </citation>
    <scope>NUCLEOTIDE SEQUENCE [LARGE SCALE GENOMIC DNA]</scope>
    <source>
        <strain evidence="2 7">K173</strain>
        <strain evidence="3 11">NK65 ny</strain>
        <strain evidence="6 10">NK65e</strain>
        <strain evidence="4 8">SP11 Antwerpcl1</strain>
        <strain evidence="5 9">SP11 RLL</strain>
    </source>
</reference>
<dbReference type="AlphaFoldDB" id="A0A113R1Q5"/>
<evidence type="ECO:0000313" key="2">
    <source>
        <dbReference type="EMBL" id="CXI09027.1"/>
    </source>
</evidence>
<sequence>MINKAIKKLVSKNFLCFASRQKQYKIINYNKYIISRNVSNIRNDLFDDIPDEEIDKDKLIYLVKNIQMIDLKEKGILNNISNLLKSHINQFNIDEIYLIIHSFSKLNFTKYSLYNNFVKIIMTKKPVINTRILTQILIDFHKTSSLDLNALTFFTQYYINNLVKSFSLFDLSMILYIFNKYNYNDFITVNKICQTISEHFIPIIDEDKGVLTTILLSLSVLNLNYEIYSSFLKLHVYTNYERFEIKYLCNISYSIVLWLARGSVKDKFLCELLKSIVFLLINNMHKLKNDELKQLHIVLYFLRATEENYKDAIKKLEKKNIKNTITVSKMQQQVEKIFTEIGLNVDKEFPVGPYMLDFALKKKKIYIEVNGFTHYYTFDGKINNKTNLKYFILNKLKWKIITIEYMDWKNKSKDDKIKYIETNILEKIK</sequence>
<evidence type="ECO:0000313" key="5">
    <source>
        <dbReference type="EMBL" id="SCM17518.1"/>
    </source>
</evidence>
<dbReference type="InterPro" id="IPR013584">
    <property type="entry name" value="RAP"/>
</dbReference>
<dbReference type="SMART" id="SM00952">
    <property type="entry name" value="RAP"/>
    <property type="match status" value="1"/>
</dbReference>
<dbReference type="VEuPathDB" id="PlasmoDB:PBANKA_0508800"/>
<dbReference type="GO" id="GO:0006281">
    <property type="term" value="P:DNA repair"/>
    <property type="evidence" value="ECO:0007669"/>
    <property type="project" value="UniProtKB-ARBA"/>
</dbReference>
<protein>
    <submittedName>
        <fullName evidence="2">RAP protein, putative</fullName>
    </submittedName>
</protein>
<name>A0A113R1Q5_PLABE</name>
<dbReference type="OrthoDB" id="385235at2759"/>
<proteinExistence type="predicted"/>
<gene>
    <name evidence="2" type="ORF">PBK173_000078400</name>
    <name evidence="6" type="ORF">PBNK65E_000074500</name>
    <name evidence="3" type="ORF">PBNK65NY_000074200</name>
    <name evidence="4" type="ORF">PBSP11A_000074200</name>
    <name evidence="5" type="ORF">PBSP11RLL_000074400</name>
</gene>
<dbReference type="EMBL" id="LT608269">
    <property type="protein sequence ID" value="SCM17518.1"/>
    <property type="molecule type" value="Genomic_DNA"/>
</dbReference>
<dbReference type="Proteomes" id="UP000516480">
    <property type="component" value="Chromosome 5"/>
</dbReference>
<evidence type="ECO:0000313" key="10">
    <source>
        <dbReference type="Proteomes" id="UP000220214"/>
    </source>
</evidence>
<evidence type="ECO:0000313" key="7">
    <source>
        <dbReference type="Proteomes" id="UP000069549"/>
    </source>
</evidence>
<dbReference type="EMBL" id="LT608253">
    <property type="protein sequence ID" value="SCM15723.1"/>
    <property type="molecule type" value="Genomic_DNA"/>
</dbReference>
<dbReference type="Proteomes" id="UP000220214">
    <property type="component" value="Chromosome 5"/>
</dbReference>